<dbReference type="SUPFAM" id="SSF51971">
    <property type="entry name" value="Nucleotide-binding domain"/>
    <property type="match status" value="1"/>
</dbReference>
<dbReference type="RefSeq" id="WP_349432721.1">
    <property type="nucleotide sequence ID" value="NZ_CP157743.1"/>
</dbReference>
<dbReference type="Proteomes" id="UP001225378">
    <property type="component" value="Chromosome"/>
</dbReference>
<evidence type="ECO:0000313" key="11">
    <source>
        <dbReference type="EMBL" id="XBS22485.1"/>
    </source>
</evidence>
<evidence type="ECO:0000259" key="10">
    <source>
        <dbReference type="Pfam" id="PF01266"/>
    </source>
</evidence>
<keyword evidence="2" id="KW-0489">Methyltransferase</keyword>
<keyword evidence="7" id="KW-0274">FAD</keyword>
<dbReference type="Pfam" id="PF01266">
    <property type="entry name" value="DAO"/>
    <property type="match status" value="1"/>
</dbReference>
<evidence type="ECO:0000256" key="3">
    <source>
        <dbReference type="ARBA" id="ARBA00022630"/>
    </source>
</evidence>
<dbReference type="GO" id="GO:0005737">
    <property type="term" value="C:cytoplasm"/>
    <property type="evidence" value="ECO:0007669"/>
    <property type="project" value="TreeGrafter"/>
</dbReference>
<keyword evidence="6" id="KW-0819">tRNA processing</keyword>
<dbReference type="EMBL" id="CP157743">
    <property type="protein sequence ID" value="XBS22485.1"/>
    <property type="molecule type" value="Genomic_DNA"/>
</dbReference>
<dbReference type="SUPFAM" id="SSF54373">
    <property type="entry name" value="FAD-linked reductases, C-terminal domain"/>
    <property type="match status" value="1"/>
</dbReference>
<keyword evidence="12" id="KW-1185">Reference proteome</keyword>
<evidence type="ECO:0000256" key="6">
    <source>
        <dbReference type="ARBA" id="ARBA00022694"/>
    </source>
</evidence>
<name>A0AAU7NZW8_9GAMM</name>
<protein>
    <submittedName>
        <fullName evidence="11">FAD-binding oxidoreductase</fullName>
        <ecNumber evidence="11">1.-.-.-</ecNumber>
    </submittedName>
</protein>
<keyword evidence="5" id="KW-0949">S-adenosyl-L-methionine</keyword>
<proteinExistence type="predicted"/>
<dbReference type="PANTHER" id="PTHR13847:SF283">
    <property type="entry name" value="TRNA 5-METHYLAMINOMETHYL-2-THIOURIDINE BIOSYNTHESIS BIFUNCTIONAL PROTEIN MNMC"/>
    <property type="match status" value="1"/>
</dbReference>
<evidence type="ECO:0000256" key="8">
    <source>
        <dbReference type="ARBA" id="ARBA00023002"/>
    </source>
</evidence>
<dbReference type="GO" id="GO:0008033">
    <property type="term" value="P:tRNA processing"/>
    <property type="evidence" value="ECO:0007669"/>
    <property type="project" value="UniProtKB-KW"/>
</dbReference>
<dbReference type="Gene3D" id="3.50.50.60">
    <property type="entry name" value="FAD/NAD(P)-binding domain"/>
    <property type="match status" value="1"/>
</dbReference>
<evidence type="ECO:0000256" key="1">
    <source>
        <dbReference type="ARBA" id="ARBA00022490"/>
    </source>
</evidence>
<accession>A0AAU7NZW8</accession>
<dbReference type="PANTHER" id="PTHR13847">
    <property type="entry name" value="SARCOSINE DEHYDROGENASE-RELATED"/>
    <property type="match status" value="1"/>
</dbReference>
<dbReference type="AlphaFoldDB" id="A0AAU7NZW8"/>
<dbReference type="InterPro" id="IPR006076">
    <property type="entry name" value="FAD-dep_OxRdtase"/>
</dbReference>
<sequence>MPIDYLIIGQGLAGSLLGWELIRRGQRIMLVDNGMENASRIAAGLINPVTGKRIVKTCQIDVLLPTALDYYAALERFFQQKFYIDKPMLRLLRNDKERQTAEKRLAEPGYSDYLAGLIEAKTGLNSSHGLLQQAQTGYLLTQPLLMALRQFFIEQGSYRHSVVDYREIRLEPEPSWQNWRPRRIIFCEGYRAIDNPWFSWLPFQPVKGEILTGHSRIEPLARILNYGHWFIPLAGRHFKIGATFDRDHLDTRVSAEARTALLNSLRQVYPAQEQAQITHQQAGVRPATQDRYPFIGQHPKHPALAIFNGFGAKGSLQIPYYCQHFADALLKQSPIPATCNIDRHYDPHFTA</sequence>
<gene>
    <name evidence="11" type="ORF">Q9L42_010255</name>
</gene>
<reference evidence="11 12" key="1">
    <citation type="journal article" date="2024" name="Microbiology">
        <title>Methylomarinum rosea sp. nov., a novel halophilic methanotrophic bacterium from the hypersaline Lake Elton.</title>
        <authorList>
            <person name="Suleimanov R.Z."/>
            <person name="Oshkin I.Y."/>
            <person name="Danilova O.V."/>
            <person name="Suzina N.E."/>
            <person name="Dedysh S.N."/>
        </authorList>
    </citation>
    <scope>NUCLEOTIDE SEQUENCE [LARGE SCALE GENOMIC DNA]</scope>
    <source>
        <strain evidence="11 12">Ch1-1</strain>
    </source>
</reference>
<dbReference type="Gene3D" id="3.30.9.10">
    <property type="entry name" value="D-Amino Acid Oxidase, subunit A, domain 2"/>
    <property type="match status" value="1"/>
</dbReference>
<organism evidence="11 12">
    <name type="scientific">Methylomarinum roseum</name>
    <dbReference type="NCBI Taxonomy" id="3067653"/>
    <lineage>
        <taxon>Bacteria</taxon>
        <taxon>Pseudomonadati</taxon>
        <taxon>Pseudomonadota</taxon>
        <taxon>Gammaproteobacteria</taxon>
        <taxon>Methylococcales</taxon>
        <taxon>Methylococcaceae</taxon>
        <taxon>Methylomarinum</taxon>
    </lineage>
</organism>
<keyword evidence="9" id="KW-0511">Multifunctional enzyme</keyword>
<evidence type="ECO:0000256" key="9">
    <source>
        <dbReference type="ARBA" id="ARBA00023268"/>
    </source>
</evidence>
<keyword evidence="1" id="KW-0963">Cytoplasm</keyword>
<dbReference type="GO" id="GO:0032259">
    <property type="term" value="P:methylation"/>
    <property type="evidence" value="ECO:0007669"/>
    <property type="project" value="UniProtKB-KW"/>
</dbReference>
<dbReference type="EC" id="1.-.-.-" evidence="11"/>
<evidence type="ECO:0000256" key="2">
    <source>
        <dbReference type="ARBA" id="ARBA00022603"/>
    </source>
</evidence>
<evidence type="ECO:0000256" key="7">
    <source>
        <dbReference type="ARBA" id="ARBA00022827"/>
    </source>
</evidence>
<dbReference type="GO" id="GO:0016491">
    <property type="term" value="F:oxidoreductase activity"/>
    <property type="evidence" value="ECO:0007669"/>
    <property type="project" value="UniProtKB-KW"/>
</dbReference>
<keyword evidence="3" id="KW-0285">Flavoprotein</keyword>
<dbReference type="InterPro" id="IPR036188">
    <property type="entry name" value="FAD/NAD-bd_sf"/>
</dbReference>
<evidence type="ECO:0000256" key="4">
    <source>
        <dbReference type="ARBA" id="ARBA00022679"/>
    </source>
</evidence>
<evidence type="ECO:0000313" key="12">
    <source>
        <dbReference type="Proteomes" id="UP001225378"/>
    </source>
</evidence>
<keyword evidence="4" id="KW-0808">Transferase</keyword>
<keyword evidence="8 11" id="KW-0560">Oxidoreductase</keyword>
<feature type="domain" description="FAD dependent oxidoreductase" evidence="10">
    <location>
        <begin position="4"/>
        <end position="327"/>
    </location>
</feature>
<dbReference type="GO" id="GO:0008168">
    <property type="term" value="F:methyltransferase activity"/>
    <property type="evidence" value="ECO:0007669"/>
    <property type="project" value="UniProtKB-KW"/>
</dbReference>
<evidence type="ECO:0000256" key="5">
    <source>
        <dbReference type="ARBA" id="ARBA00022691"/>
    </source>
</evidence>
<dbReference type="KEGG" id="mech:Q9L42_010255"/>